<dbReference type="AlphaFoldDB" id="A0AA42JV21"/>
<proteinExistence type="predicted"/>
<dbReference type="Pfam" id="PF22725">
    <property type="entry name" value="GFO_IDH_MocA_C3"/>
    <property type="match status" value="1"/>
</dbReference>
<dbReference type="InterPro" id="IPR055170">
    <property type="entry name" value="GFO_IDH_MocA-like_dom"/>
</dbReference>
<dbReference type="PANTHER" id="PTHR43054">
    <property type="match status" value="1"/>
</dbReference>
<dbReference type="Gene3D" id="3.30.360.10">
    <property type="entry name" value="Dihydrodipicolinate Reductase, domain 2"/>
    <property type="match status" value="1"/>
</dbReference>
<dbReference type="GO" id="GO:0000166">
    <property type="term" value="F:nucleotide binding"/>
    <property type="evidence" value="ECO:0007669"/>
    <property type="project" value="InterPro"/>
</dbReference>
<reference evidence="4" key="3">
    <citation type="journal article" date="2024" name="Int. J. Antimicrob. Agents">
        <title>Identification of a novel Providencia species showing multi-drug-resistant in three patients with hospital-acquired infection.</title>
        <authorList>
            <person name="Yang W."/>
            <person name="Chen J."/>
            <person name="Yang F."/>
            <person name="Ji P."/>
            <person name="Shen S."/>
            <person name="Yin D."/>
            <person name="Hu F."/>
        </authorList>
    </citation>
    <scope>NUCLEOTIDE SEQUENCE</scope>
    <source>
        <strain evidence="4">CRE-138-0111</strain>
    </source>
</reference>
<dbReference type="SUPFAM" id="SSF55347">
    <property type="entry name" value="Glyceraldehyde-3-phosphate dehydrogenase-like, C-terminal domain"/>
    <property type="match status" value="1"/>
</dbReference>
<dbReference type="InterPro" id="IPR036291">
    <property type="entry name" value="NAD(P)-bd_dom_sf"/>
</dbReference>
<dbReference type="PANTHER" id="PTHR43054:SF1">
    <property type="entry name" value="SCYLLO-INOSITOL 2-DEHYDROGENASE (NADP(+)) IOLU"/>
    <property type="match status" value="1"/>
</dbReference>
<dbReference type="Pfam" id="PF01408">
    <property type="entry name" value="GFO_IDH_MocA"/>
    <property type="match status" value="1"/>
</dbReference>
<dbReference type="InterPro" id="IPR000683">
    <property type="entry name" value="Gfo/Idh/MocA-like_OxRdtase_N"/>
</dbReference>
<evidence type="ECO:0000313" key="4">
    <source>
        <dbReference type="EMBL" id="MDO7855094.1"/>
    </source>
</evidence>
<dbReference type="SUPFAM" id="SSF51735">
    <property type="entry name" value="NAD(P)-binding Rossmann-fold domains"/>
    <property type="match status" value="1"/>
</dbReference>
<comment type="caution">
    <text evidence="3">The sequence shown here is derived from an EMBL/GenBank/DDBJ whole genome shotgun (WGS) entry which is preliminary data.</text>
</comment>
<name>A0AA42JV21_9GAMM</name>
<organism evidence="3 5">
    <name type="scientific">Providencia huashanensis</name>
    <dbReference type="NCBI Taxonomy" id="3037798"/>
    <lineage>
        <taxon>Bacteria</taxon>
        <taxon>Pseudomonadati</taxon>
        <taxon>Pseudomonadota</taxon>
        <taxon>Gammaproteobacteria</taxon>
        <taxon>Enterobacterales</taxon>
        <taxon>Morganellaceae</taxon>
        <taxon>Providencia</taxon>
    </lineage>
</organism>
<evidence type="ECO:0000259" key="1">
    <source>
        <dbReference type="Pfam" id="PF01408"/>
    </source>
</evidence>
<gene>
    <name evidence="3" type="ORF">P7V44_10325</name>
    <name evidence="4" type="ORF">Q5E86_01630</name>
</gene>
<evidence type="ECO:0000259" key="2">
    <source>
        <dbReference type="Pfam" id="PF22725"/>
    </source>
</evidence>
<reference evidence="3" key="1">
    <citation type="submission" date="2023-03" db="EMBL/GenBank/DDBJ databases">
        <title>a new species belonging to Providencia genus.</title>
        <authorList>
            <person name="Yang W."/>
            <person name="Hu F."/>
            <person name="Shen S."/>
            <person name="Ding L."/>
            <person name="Yin D."/>
        </authorList>
    </citation>
    <scope>NUCLEOTIDE SEQUENCE</scope>
    <source>
        <strain evidence="3">CRE-3FA-0001</strain>
    </source>
</reference>
<evidence type="ECO:0000313" key="5">
    <source>
        <dbReference type="Proteomes" id="UP001156701"/>
    </source>
</evidence>
<accession>A0AA42JV21</accession>
<dbReference type="Proteomes" id="UP001176478">
    <property type="component" value="Unassembled WGS sequence"/>
</dbReference>
<evidence type="ECO:0000313" key="6">
    <source>
        <dbReference type="Proteomes" id="UP001176478"/>
    </source>
</evidence>
<dbReference type="EMBL" id="JARRYG010000009">
    <property type="protein sequence ID" value="MDG4696633.1"/>
    <property type="molecule type" value="Genomic_DNA"/>
</dbReference>
<evidence type="ECO:0000313" key="3">
    <source>
        <dbReference type="EMBL" id="MDG4696633.1"/>
    </source>
</evidence>
<feature type="domain" description="GFO/IDH/MocA-like oxidoreductase" evidence="2">
    <location>
        <begin position="138"/>
        <end position="249"/>
    </location>
</feature>
<dbReference type="EMBL" id="JAUQTG010000001">
    <property type="protein sequence ID" value="MDO7855094.1"/>
    <property type="molecule type" value="Genomic_DNA"/>
</dbReference>
<dbReference type="RefSeq" id="WP_210814141.1">
    <property type="nucleotide sequence ID" value="NZ_JARRYG010000009.1"/>
</dbReference>
<keyword evidence="6" id="KW-1185">Reference proteome</keyword>
<dbReference type="Proteomes" id="UP001156701">
    <property type="component" value="Unassembled WGS sequence"/>
</dbReference>
<protein>
    <submittedName>
        <fullName evidence="3">Gfo/Idh/MocA family oxidoreductase</fullName>
    </submittedName>
</protein>
<reference evidence="4" key="2">
    <citation type="submission" date="2023-07" db="EMBL/GenBank/DDBJ databases">
        <authorList>
            <person name="Yang W."/>
            <person name="Chen J."/>
            <person name="Ji P."/>
            <person name="Hu F."/>
        </authorList>
    </citation>
    <scope>NUCLEOTIDE SEQUENCE</scope>
    <source>
        <strain evidence="4">CRE-138-0111</strain>
    </source>
</reference>
<dbReference type="Gene3D" id="3.40.50.720">
    <property type="entry name" value="NAD(P)-binding Rossmann-like Domain"/>
    <property type="match status" value="1"/>
</dbReference>
<feature type="domain" description="Gfo/Idh/MocA-like oxidoreductase N-terminal" evidence="1">
    <location>
        <begin position="1"/>
        <end position="119"/>
    </location>
</feature>
<sequence length="325" mass="36218">MKIALIGSGKIIMMALDALTQVQGVELAALCVRAESIEKGESICQQFDIASLYTDYEKLLQQPDIDVVYIGLPNHLHYKYTYDALVANKHVICEKPFTPDWEQLQELISLSRQKGLYLFEAITSIHTPEFHFIKQYIDKIGEIKIIQGNYSQYSSRYNDYLQGHIHAAFDPKQAGGALYDINLYNIYLLSALLGAPEKSQYICNKGYNGIDTSGVLTAYFSTAVATCVGAKDSASPGYFIIQGTKGYIRVIGAPSLCESVEVCIDGDITTVSRDRAINHMVYEFAFFRDQIASNKLTTCQELLELALTVSKILSQSKHDVGLVFE</sequence>